<dbReference type="Proteomes" id="UP000481033">
    <property type="component" value="Unassembled WGS sequence"/>
</dbReference>
<feature type="region of interest" description="Disordered" evidence="1">
    <location>
        <begin position="1"/>
        <end position="25"/>
    </location>
</feature>
<evidence type="ECO:0000313" key="3">
    <source>
        <dbReference type="Proteomes" id="UP000481033"/>
    </source>
</evidence>
<dbReference type="InterPro" id="IPR025833">
    <property type="entry name" value="GDYXXLXY"/>
</dbReference>
<evidence type="ECO:0000313" key="2">
    <source>
        <dbReference type="EMBL" id="NEZ58869.1"/>
    </source>
</evidence>
<comment type="caution">
    <text evidence="2">The sequence shown here is derived from an EMBL/GenBank/DDBJ whole genome shotgun (WGS) entry which is preliminary data.</text>
</comment>
<gene>
    <name evidence="2" type="ORF">DXZ20_25150</name>
</gene>
<keyword evidence="3" id="KW-1185">Reference proteome</keyword>
<dbReference type="Pfam" id="PF14345">
    <property type="entry name" value="GDYXXLXY"/>
    <property type="match status" value="1"/>
</dbReference>
<evidence type="ECO:0000256" key="1">
    <source>
        <dbReference type="SAM" id="MobiDB-lite"/>
    </source>
</evidence>
<organism evidence="2 3">
    <name type="scientific">Adonisia turfae CCMR0081</name>
    <dbReference type="NCBI Taxonomy" id="2292702"/>
    <lineage>
        <taxon>Bacteria</taxon>
        <taxon>Bacillati</taxon>
        <taxon>Cyanobacteriota</taxon>
        <taxon>Adonisia</taxon>
        <taxon>Adonisia turfae</taxon>
    </lineage>
</organism>
<accession>A0A6M0RRX5</accession>
<reference evidence="2 3" key="1">
    <citation type="journal article" date="2020" name="Microb. Ecol.">
        <title>Ecogenomics of the Marine Benthic Filamentous Cyanobacterium Adonisia.</title>
        <authorList>
            <person name="Walter J.M."/>
            <person name="Coutinho F.H."/>
            <person name="Leomil L."/>
            <person name="Hargreaves P.I."/>
            <person name="Campeao M.E."/>
            <person name="Vieira V.V."/>
            <person name="Silva B.S."/>
            <person name="Fistarol G.O."/>
            <person name="Salomon P.S."/>
            <person name="Sawabe T."/>
            <person name="Mino S."/>
            <person name="Hosokawa M."/>
            <person name="Miyashita H."/>
            <person name="Maruyama F."/>
            <person name="van Verk M.C."/>
            <person name="Dutilh B.E."/>
            <person name="Thompson C.C."/>
            <person name="Thompson F.L."/>
        </authorList>
    </citation>
    <scope>NUCLEOTIDE SEQUENCE [LARGE SCALE GENOMIC DNA]</scope>
    <source>
        <strain evidence="2 3">CCMR0081</strain>
    </source>
</reference>
<dbReference type="EMBL" id="QXHD01000004">
    <property type="protein sequence ID" value="NEZ58869.1"/>
    <property type="molecule type" value="Genomic_DNA"/>
</dbReference>
<dbReference type="AlphaFoldDB" id="A0A6M0RRX5"/>
<name>A0A6M0RRX5_9CYAN</name>
<dbReference type="RefSeq" id="WP_163701782.1">
    <property type="nucleotide sequence ID" value="NZ_QXHD01000004.1"/>
</dbReference>
<protein>
    <submittedName>
        <fullName evidence="2">Membrane-anchored protein</fullName>
    </submittedName>
</protein>
<sequence>MSSSSSQHPDIKTLVKPDGKPVPIQSLPRRRLPGWRLWAPLLIQAAIIVAVPAQDVYTSATGTSVTLQTAPVDPYDFLRGYYQTLRYDISQRETLHTLPGGEKFFEDYDYQPQAFFVVLEAPKTETSPPTPWQPIRVSETRPDDLDTNQIVLKGQYANNRITYGLERYYMPEDQRVDINAHINDTQWRDQEAFVVDIKIDSHGNAVLVGLWVNSTNYRF</sequence>
<feature type="compositionally biased region" description="Basic and acidic residues" evidence="1">
    <location>
        <begin position="9"/>
        <end position="19"/>
    </location>
</feature>
<proteinExistence type="predicted"/>